<dbReference type="EMBL" id="SHKR01000011">
    <property type="protein sequence ID" value="RZU19035.1"/>
    <property type="molecule type" value="Genomic_DNA"/>
</dbReference>
<dbReference type="NCBIfam" id="TIGR01552">
    <property type="entry name" value="phd_fam"/>
    <property type="match status" value="1"/>
</dbReference>
<comment type="similarity">
    <text evidence="1 2">Belongs to the phD/YefM antitoxin family.</text>
</comment>
<accession>A0A4Q7X8Q8</accession>
<dbReference type="Proteomes" id="UP000292027">
    <property type="component" value="Unassembled WGS sequence"/>
</dbReference>
<evidence type="ECO:0000256" key="2">
    <source>
        <dbReference type="RuleBase" id="RU362080"/>
    </source>
</evidence>
<dbReference type="InterPro" id="IPR006442">
    <property type="entry name" value="Antitoxin_Phd/YefM"/>
</dbReference>
<comment type="caution">
    <text evidence="3">The sequence shown here is derived from an EMBL/GenBank/DDBJ whole genome shotgun (WGS) entry which is preliminary data.</text>
</comment>
<dbReference type="AlphaFoldDB" id="A0A4Q7X8Q8"/>
<gene>
    <name evidence="3" type="ORF">EV645_1241</name>
</gene>
<name>A0A4Q7X8Q8_9ACTN</name>
<comment type="function">
    <text evidence="2">Antitoxin component of a type II toxin-antitoxin (TA) system.</text>
</comment>
<reference evidence="3 4" key="1">
    <citation type="journal article" date="2015" name="Stand. Genomic Sci.">
        <title>Genomic Encyclopedia of Bacterial and Archaeal Type Strains, Phase III: the genomes of soil and plant-associated and newly described type strains.</title>
        <authorList>
            <person name="Whitman W.B."/>
            <person name="Woyke T."/>
            <person name="Klenk H.P."/>
            <person name="Zhou Y."/>
            <person name="Lilburn T.G."/>
            <person name="Beck B.J."/>
            <person name="De Vos P."/>
            <person name="Vandamme P."/>
            <person name="Eisen J.A."/>
            <person name="Garrity G."/>
            <person name="Hugenholtz P."/>
            <person name="Kyrpides N.C."/>
        </authorList>
    </citation>
    <scope>NUCLEOTIDE SEQUENCE [LARGE SCALE GENOMIC DNA]</scope>
    <source>
        <strain evidence="3 4">VKM Ac-2540</strain>
    </source>
</reference>
<dbReference type="Gene3D" id="3.40.1620.10">
    <property type="entry name" value="YefM-like domain"/>
    <property type="match status" value="1"/>
</dbReference>
<evidence type="ECO:0000313" key="4">
    <source>
        <dbReference type="Proteomes" id="UP000292027"/>
    </source>
</evidence>
<dbReference type="SUPFAM" id="SSF143120">
    <property type="entry name" value="YefM-like"/>
    <property type="match status" value="1"/>
</dbReference>
<sequence>MGEPAPQYNIHEAKTQLSRIIERVEHGEEVIISRAGRPVAKVVPLPTSRRRTGWGSLADQISLADDWDSPETNAQIADDFGIPS</sequence>
<protein>
    <recommendedName>
        <fullName evidence="2">Antitoxin</fullName>
    </recommendedName>
</protein>
<dbReference type="Pfam" id="PF02604">
    <property type="entry name" value="PhdYeFM_antitox"/>
    <property type="match status" value="1"/>
</dbReference>
<evidence type="ECO:0000256" key="1">
    <source>
        <dbReference type="ARBA" id="ARBA00009981"/>
    </source>
</evidence>
<proteinExistence type="inferred from homology"/>
<evidence type="ECO:0000313" key="3">
    <source>
        <dbReference type="EMBL" id="RZU19035.1"/>
    </source>
</evidence>
<organism evidence="3 4">
    <name type="scientific">Kribbella rubisoli</name>
    <dbReference type="NCBI Taxonomy" id="3075929"/>
    <lineage>
        <taxon>Bacteria</taxon>
        <taxon>Bacillati</taxon>
        <taxon>Actinomycetota</taxon>
        <taxon>Actinomycetes</taxon>
        <taxon>Propionibacteriales</taxon>
        <taxon>Kribbellaceae</taxon>
        <taxon>Kribbella</taxon>
    </lineage>
</organism>
<dbReference type="OrthoDB" id="557859at2"/>
<keyword evidence="4" id="KW-1185">Reference proteome</keyword>
<dbReference type="InterPro" id="IPR036165">
    <property type="entry name" value="YefM-like_sf"/>
</dbReference>